<sequence length="658" mass="72705">MSAPIATNNHGLAAKNRPFPLHPFNKNLMRTRDDVVAACASLLDPLAAGTSPGGALVRVGGTGTRFDETAAQSEGYARPLWGLAPLLAGDSEYAGTERYVRGLVSGTDPEHEEFWGYMEDLDQRMVEACPIGFTLAIAGKHFWDPLTEKQKKNVEAYLGSMNDKEMPNTNWLWFRVFANLGLAKVGAGYSSSRLESDIKHLNTFYRGQGWSNDGPAGYTQMDYYSGSFAIQYLQLLYAELNGSKDPERAAEFRSRARQYALDIVYYFDAEGRALTFGRSLTYRFAMAAFWGAVAFSDTELPAPLTWGVVKGLLLRNLRWWTRHPDIFQPNGMLNIGYTYPNTYLAENYNSPGSPYWCMLAFAPLALPATHPFWASAEAPHPWRTLPPIKKLEIPLQIASNRGGHALLLSSGQSCHYALKNTQAKYGHFAYSAAFAYSVATGAYTLEQWVPESALALSDDGGELWRMRRAVADARFEEHDAGAPVLASSMRPWSDVEVRTWLVPPQEAAPYWHLRVHRVAAGRALLEAEGAWAVFGCNLRDGRRLGPLDAGAHEGWACEGDAALAVSPRSGAVGIVDLLPREKTGRTGSILDADANSNMVEARTVLPVLRSEVAAGQTRWYATAVFALPESVPGWRDIYQEHWQKRPSIPAWLSEKIDA</sequence>
<comment type="caution">
    <text evidence="3">The sequence shown here is derived from an EMBL/GenBank/DDBJ whole genome shotgun (WGS) entry which is preliminary data.</text>
</comment>
<feature type="domain" description="DUF2264" evidence="1">
    <location>
        <begin position="31"/>
        <end position="380"/>
    </location>
</feature>
<name>A0A8H4IWG7_9PEZI</name>
<dbReference type="OrthoDB" id="5150166at2759"/>
<dbReference type="InterPro" id="IPR016624">
    <property type="entry name" value="UCP014753"/>
</dbReference>
<dbReference type="InterPro" id="IPR049349">
    <property type="entry name" value="DUF2264_N"/>
</dbReference>
<evidence type="ECO:0008006" key="5">
    <source>
        <dbReference type="Google" id="ProtNLM"/>
    </source>
</evidence>
<evidence type="ECO:0000259" key="2">
    <source>
        <dbReference type="Pfam" id="PF20938"/>
    </source>
</evidence>
<protein>
    <recommendedName>
        <fullName evidence="5">DUF2264 domain-containing protein</fullName>
    </recommendedName>
</protein>
<dbReference type="PANTHER" id="PTHR35339:SF4">
    <property type="entry name" value="LINALOOL DEHYDRATASE_ISOMERASE DOMAIN-CONTAINING PROTEIN"/>
    <property type="match status" value="1"/>
</dbReference>
<evidence type="ECO:0000313" key="4">
    <source>
        <dbReference type="Proteomes" id="UP000572817"/>
    </source>
</evidence>
<dbReference type="Pfam" id="PF10022">
    <property type="entry name" value="DUF2264"/>
    <property type="match status" value="1"/>
</dbReference>
<keyword evidence="4" id="KW-1185">Reference proteome</keyword>
<accession>A0A8H4IWG7</accession>
<gene>
    <name evidence="3" type="ORF">GTA08_BOTSDO04773</name>
</gene>
<dbReference type="EMBL" id="WWBZ02000022">
    <property type="protein sequence ID" value="KAF4307609.1"/>
    <property type="molecule type" value="Genomic_DNA"/>
</dbReference>
<organism evidence="3 4">
    <name type="scientific">Botryosphaeria dothidea</name>
    <dbReference type="NCBI Taxonomy" id="55169"/>
    <lineage>
        <taxon>Eukaryota</taxon>
        <taxon>Fungi</taxon>
        <taxon>Dikarya</taxon>
        <taxon>Ascomycota</taxon>
        <taxon>Pezizomycotina</taxon>
        <taxon>Dothideomycetes</taxon>
        <taxon>Dothideomycetes incertae sedis</taxon>
        <taxon>Botryosphaeriales</taxon>
        <taxon>Botryosphaeriaceae</taxon>
        <taxon>Botryosphaeria</taxon>
    </lineage>
</organism>
<evidence type="ECO:0000259" key="1">
    <source>
        <dbReference type="Pfam" id="PF10022"/>
    </source>
</evidence>
<dbReference type="InterPro" id="IPR049237">
    <property type="entry name" value="DUF2264_C"/>
</dbReference>
<dbReference type="PANTHER" id="PTHR35339">
    <property type="entry name" value="LINALOOL DEHYDRATASE_ISOMERASE DOMAIN-CONTAINING PROTEIN"/>
    <property type="match status" value="1"/>
</dbReference>
<dbReference type="PIRSF" id="PIRSF014753">
    <property type="entry name" value="UCP014753"/>
    <property type="match status" value="1"/>
</dbReference>
<feature type="domain" description="DUF2264" evidence="2">
    <location>
        <begin position="386"/>
        <end position="654"/>
    </location>
</feature>
<dbReference type="AlphaFoldDB" id="A0A8H4IWG7"/>
<evidence type="ECO:0000313" key="3">
    <source>
        <dbReference type="EMBL" id="KAF4307609.1"/>
    </source>
</evidence>
<dbReference type="Proteomes" id="UP000572817">
    <property type="component" value="Unassembled WGS sequence"/>
</dbReference>
<reference evidence="3" key="1">
    <citation type="submission" date="2020-04" db="EMBL/GenBank/DDBJ databases">
        <title>Genome Assembly and Annotation of Botryosphaeria dothidea sdau 11-99, a Latent Pathogen of Apple Fruit Ring Rot in China.</title>
        <authorList>
            <person name="Yu C."/>
            <person name="Diao Y."/>
            <person name="Lu Q."/>
            <person name="Zhao J."/>
            <person name="Cui S."/>
            <person name="Peng C."/>
            <person name="He B."/>
            <person name="Liu H."/>
        </authorList>
    </citation>
    <scope>NUCLEOTIDE SEQUENCE [LARGE SCALE GENOMIC DNA]</scope>
    <source>
        <strain evidence="3">Sdau11-99</strain>
    </source>
</reference>
<dbReference type="Pfam" id="PF20938">
    <property type="entry name" value="DUF2264_C"/>
    <property type="match status" value="1"/>
</dbReference>
<proteinExistence type="predicted"/>